<evidence type="ECO:0000313" key="2">
    <source>
        <dbReference type="Proteomes" id="UP000053630"/>
    </source>
</evidence>
<keyword evidence="2" id="KW-1185">Reference proteome</keyword>
<organism evidence="1 2">
    <name type="scientific">Fomitiporia mediterranea (strain MF3/22)</name>
    <name type="common">Grapevine white-rot fungus</name>
    <dbReference type="NCBI Taxonomy" id="694068"/>
    <lineage>
        <taxon>Eukaryota</taxon>
        <taxon>Fungi</taxon>
        <taxon>Dikarya</taxon>
        <taxon>Basidiomycota</taxon>
        <taxon>Agaricomycotina</taxon>
        <taxon>Agaricomycetes</taxon>
        <taxon>Hymenochaetales</taxon>
        <taxon>Hymenochaetaceae</taxon>
        <taxon>Fomitiporia</taxon>
    </lineage>
</organism>
<sequence length="208" mass="23745">MSQNSKGLPGFSEISYENLESVKRCGIQGFYVVANTSENFVGKHIDALTSKYKRKPVFWDIYLGFRKGGSLSYVIIHAGINLDSYKEAGEDMEGLPLEVSVRYSRNAAAKLTYAAKKLYFPVWYARPNMKSLLDYWFKEKGRNRLRTGKDGIGLFWIKTLLDDAREKGYIKDRDEWEAWEALASQSGEIIEVDSEFYCIPGSGTFESH</sequence>
<dbReference type="GeneID" id="18675863"/>
<reference evidence="2" key="1">
    <citation type="journal article" date="2012" name="Science">
        <title>The Paleozoic origin of enzymatic lignin decomposition reconstructed from 31 fungal genomes.</title>
        <authorList>
            <person name="Floudas D."/>
            <person name="Binder M."/>
            <person name="Riley R."/>
            <person name="Barry K."/>
            <person name="Blanchette R.A."/>
            <person name="Henrissat B."/>
            <person name="Martinez A.T."/>
            <person name="Otillar R."/>
            <person name="Spatafora J.W."/>
            <person name="Yadav J.S."/>
            <person name="Aerts A."/>
            <person name="Benoit I."/>
            <person name="Boyd A."/>
            <person name="Carlson A."/>
            <person name="Copeland A."/>
            <person name="Coutinho P.M."/>
            <person name="de Vries R.P."/>
            <person name="Ferreira P."/>
            <person name="Findley K."/>
            <person name="Foster B."/>
            <person name="Gaskell J."/>
            <person name="Glotzer D."/>
            <person name="Gorecki P."/>
            <person name="Heitman J."/>
            <person name="Hesse C."/>
            <person name="Hori C."/>
            <person name="Igarashi K."/>
            <person name="Jurgens J.A."/>
            <person name="Kallen N."/>
            <person name="Kersten P."/>
            <person name="Kohler A."/>
            <person name="Kuees U."/>
            <person name="Kumar T.K.A."/>
            <person name="Kuo A."/>
            <person name="LaButti K."/>
            <person name="Larrondo L.F."/>
            <person name="Lindquist E."/>
            <person name="Ling A."/>
            <person name="Lombard V."/>
            <person name="Lucas S."/>
            <person name="Lundell T."/>
            <person name="Martin R."/>
            <person name="McLaughlin D.J."/>
            <person name="Morgenstern I."/>
            <person name="Morin E."/>
            <person name="Murat C."/>
            <person name="Nagy L.G."/>
            <person name="Nolan M."/>
            <person name="Ohm R.A."/>
            <person name="Patyshakuliyeva A."/>
            <person name="Rokas A."/>
            <person name="Ruiz-Duenas F.J."/>
            <person name="Sabat G."/>
            <person name="Salamov A."/>
            <person name="Samejima M."/>
            <person name="Schmutz J."/>
            <person name="Slot J.C."/>
            <person name="St John F."/>
            <person name="Stenlid J."/>
            <person name="Sun H."/>
            <person name="Sun S."/>
            <person name="Syed K."/>
            <person name="Tsang A."/>
            <person name="Wiebenga A."/>
            <person name="Young D."/>
            <person name="Pisabarro A."/>
            <person name="Eastwood D.C."/>
            <person name="Martin F."/>
            <person name="Cullen D."/>
            <person name="Grigoriev I.V."/>
            <person name="Hibbett D.S."/>
        </authorList>
    </citation>
    <scope>NUCLEOTIDE SEQUENCE [LARGE SCALE GENOMIC DNA]</scope>
    <source>
        <strain evidence="2">MF3/22</strain>
    </source>
</reference>
<name>R7SJL1_FOMME</name>
<dbReference type="Proteomes" id="UP000053630">
    <property type="component" value="Unassembled WGS sequence"/>
</dbReference>
<protein>
    <submittedName>
        <fullName evidence="1">Uncharacterized protein</fullName>
    </submittedName>
</protein>
<dbReference type="KEGG" id="fme:FOMMEDRAFT_162584"/>
<dbReference type="RefSeq" id="XP_007271985.1">
    <property type="nucleotide sequence ID" value="XM_007271923.1"/>
</dbReference>
<dbReference type="AlphaFoldDB" id="R7SJL1"/>
<dbReference type="EMBL" id="JH717985">
    <property type="protein sequence ID" value="EJC97764.1"/>
    <property type="molecule type" value="Genomic_DNA"/>
</dbReference>
<accession>R7SJL1</accession>
<evidence type="ECO:0000313" key="1">
    <source>
        <dbReference type="EMBL" id="EJC97764.1"/>
    </source>
</evidence>
<gene>
    <name evidence="1" type="ORF">FOMMEDRAFT_162584</name>
</gene>
<proteinExistence type="predicted"/>